<evidence type="ECO:0000256" key="2">
    <source>
        <dbReference type="ARBA" id="ARBA00023125"/>
    </source>
</evidence>
<accession>A0A917RT59</accession>
<dbReference type="AlphaFoldDB" id="A0A917RT59"/>
<dbReference type="SMART" id="SM00530">
    <property type="entry name" value="HTH_XRE"/>
    <property type="match status" value="1"/>
</dbReference>
<evidence type="ECO:0000259" key="4">
    <source>
        <dbReference type="PROSITE" id="PS50943"/>
    </source>
</evidence>
<keyword evidence="1" id="KW-0805">Transcription regulation</keyword>
<dbReference type="PROSITE" id="PS50943">
    <property type="entry name" value="HTH_CROC1"/>
    <property type="match status" value="1"/>
</dbReference>
<organism evidence="5 6">
    <name type="scientific">Nocardia jinanensis</name>
    <dbReference type="NCBI Taxonomy" id="382504"/>
    <lineage>
        <taxon>Bacteria</taxon>
        <taxon>Bacillati</taxon>
        <taxon>Actinomycetota</taxon>
        <taxon>Actinomycetes</taxon>
        <taxon>Mycobacteriales</taxon>
        <taxon>Nocardiaceae</taxon>
        <taxon>Nocardia</taxon>
    </lineage>
</organism>
<sequence length="80" mass="8944">MPYRQEPIVDDSNLLRQLGDTLRTHREQNGKSQDALANDSGLHRTYVGAVERGERNPTYLTLVKYARGLGMTVTDLVTGL</sequence>
<proteinExistence type="predicted"/>
<dbReference type="SUPFAM" id="SSF47413">
    <property type="entry name" value="lambda repressor-like DNA-binding domains"/>
    <property type="match status" value="1"/>
</dbReference>
<reference evidence="5" key="1">
    <citation type="journal article" date="2014" name="Int. J. Syst. Evol. Microbiol.">
        <title>Complete genome sequence of Corynebacterium casei LMG S-19264T (=DSM 44701T), isolated from a smear-ripened cheese.</title>
        <authorList>
            <consortium name="US DOE Joint Genome Institute (JGI-PGF)"/>
            <person name="Walter F."/>
            <person name="Albersmeier A."/>
            <person name="Kalinowski J."/>
            <person name="Ruckert C."/>
        </authorList>
    </citation>
    <scope>NUCLEOTIDE SEQUENCE</scope>
    <source>
        <strain evidence="5">CGMCC 4.3508</strain>
    </source>
</reference>
<feature type="domain" description="HTH cro/C1-type" evidence="4">
    <location>
        <begin position="22"/>
        <end position="76"/>
    </location>
</feature>
<gene>
    <name evidence="5" type="ORF">GCM10011588_48630</name>
</gene>
<dbReference type="Pfam" id="PF01381">
    <property type="entry name" value="HTH_3"/>
    <property type="match status" value="1"/>
</dbReference>
<dbReference type="InterPro" id="IPR050807">
    <property type="entry name" value="TransReg_Diox_bact_type"/>
</dbReference>
<dbReference type="PANTHER" id="PTHR46797">
    <property type="entry name" value="HTH-TYPE TRANSCRIPTIONAL REGULATOR"/>
    <property type="match status" value="1"/>
</dbReference>
<dbReference type="EMBL" id="BMMH01000011">
    <property type="protein sequence ID" value="GGL28065.1"/>
    <property type="molecule type" value="Genomic_DNA"/>
</dbReference>
<keyword evidence="6" id="KW-1185">Reference proteome</keyword>
<dbReference type="GO" id="GO:0003677">
    <property type="term" value="F:DNA binding"/>
    <property type="evidence" value="ECO:0007669"/>
    <property type="project" value="UniProtKB-KW"/>
</dbReference>
<dbReference type="GO" id="GO:0003700">
    <property type="term" value="F:DNA-binding transcription factor activity"/>
    <property type="evidence" value="ECO:0007669"/>
    <property type="project" value="TreeGrafter"/>
</dbReference>
<evidence type="ECO:0000256" key="1">
    <source>
        <dbReference type="ARBA" id="ARBA00023015"/>
    </source>
</evidence>
<dbReference type="CDD" id="cd00093">
    <property type="entry name" value="HTH_XRE"/>
    <property type="match status" value="1"/>
</dbReference>
<reference evidence="5" key="2">
    <citation type="submission" date="2020-09" db="EMBL/GenBank/DDBJ databases">
        <authorList>
            <person name="Sun Q."/>
            <person name="Zhou Y."/>
        </authorList>
    </citation>
    <scope>NUCLEOTIDE SEQUENCE</scope>
    <source>
        <strain evidence="5">CGMCC 4.3508</strain>
    </source>
</reference>
<dbReference type="GO" id="GO:0005829">
    <property type="term" value="C:cytosol"/>
    <property type="evidence" value="ECO:0007669"/>
    <property type="project" value="TreeGrafter"/>
</dbReference>
<evidence type="ECO:0000313" key="6">
    <source>
        <dbReference type="Proteomes" id="UP000638263"/>
    </source>
</evidence>
<evidence type="ECO:0000256" key="3">
    <source>
        <dbReference type="ARBA" id="ARBA00023163"/>
    </source>
</evidence>
<keyword evidence="2" id="KW-0238">DNA-binding</keyword>
<dbReference type="Proteomes" id="UP000638263">
    <property type="component" value="Unassembled WGS sequence"/>
</dbReference>
<dbReference type="Gene3D" id="1.10.260.40">
    <property type="entry name" value="lambda repressor-like DNA-binding domains"/>
    <property type="match status" value="1"/>
</dbReference>
<name>A0A917RT59_9NOCA</name>
<protein>
    <submittedName>
        <fullName evidence="5">Transcriptional regulator</fullName>
    </submittedName>
</protein>
<dbReference type="InterPro" id="IPR001387">
    <property type="entry name" value="Cro/C1-type_HTH"/>
</dbReference>
<dbReference type="PANTHER" id="PTHR46797:SF23">
    <property type="entry name" value="HTH-TYPE TRANSCRIPTIONAL REGULATOR SUTR"/>
    <property type="match status" value="1"/>
</dbReference>
<keyword evidence="3" id="KW-0804">Transcription</keyword>
<comment type="caution">
    <text evidence="5">The sequence shown here is derived from an EMBL/GenBank/DDBJ whole genome shotgun (WGS) entry which is preliminary data.</text>
</comment>
<evidence type="ECO:0000313" key="5">
    <source>
        <dbReference type="EMBL" id="GGL28065.1"/>
    </source>
</evidence>
<dbReference type="RefSeq" id="WP_229718947.1">
    <property type="nucleotide sequence ID" value="NZ_BMMH01000011.1"/>
</dbReference>
<dbReference type="InterPro" id="IPR010982">
    <property type="entry name" value="Lambda_DNA-bd_dom_sf"/>
</dbReference>